<dbReference type="InParanoid" id="A0A3B5K1U7"/>
<dbReference type="CDD" id="cd18729">
    <property type="entry name" value="PIN_Zc3h12-like"/>
    <property type="match status" value="1"/>
</dbReference>
<evidence type="ECO:0000256" key="1">
    <source>
        <dbReference type="ARBA" id="ARBA00001946"/>
    </source>
</evidence>
<dbReference type="AlphaFoldDB" id="A0A3B5K1U7"/>
<feature type="zinc finger region" description="C3H1-type" evidence="10">
    <location>
        <begin position="441"/>
        <end position="466"/>
    </location>
</feature>
<dbReference type="PANTHER" id="PTHR12876:SF36">
    <property type="entry name" value="RIBONUCLEASE ZC3H12C-RELATED"/>
    <property type="match status" value="1"/>
</dbReference>
<feature type="region of interest" description="Disordered" evidence="11">
    <location>
        <begin position="201"/>
        <end position="249"/>
    </location>
</feature>
<keyword evidence="14" id="KW-1185">Reference proteome</keyword>
<name>A0A3B5K1U7_TAKRU</name>
<dbReference type="GO" id="GO:0008270">
    <property type="term" value="F:zinc ion binding"/>
    <property type="evidence" value="ECO:0007669"/>
    <property type="project" value="UniProtKB-KW"/>
</dbReference>
<keyword evidence="6 10" id="KW-0863">Zinc-finger</keyword>
<organism evidence="13 14">
    <name type="scientific">Takifugu rubripes</name>
    <name type="common">Japanese pufferfish</name>
    <name type="synonym">Fugu rubripes</name>
    <dbReference type="NCBI Taxonomy" id="31033"/>
    <lineage>
        <taxon>Eukaryota</taxon>
        <taxon>Metazoa</taxon>
        <taxon>Chordata</taxon>
        <taxon>Craniata</taxon>
        <taxon>Vertebrata</taxon>
        <taxon>Euteleostomi</taxon>
        <taxon>Actinopterygii</taxon>
        <taxon>Neopterygii</taxon>
        <taxon>Teleostei</taxon>
        <taxon>Neoteleostei</taxon>
        <taxon>Acanthomorphata</taxon>
        <taxon>Eupercaria</taxon>
        <taxon>Tetraodontiformes</taxon>
        <taxon>Tetradontoidea</taxon>
        <taxon>Tetraodontidae</taxon>
        <taxon>Takifugu</taxon>
    </lineage>
</organism>
<evidence type="ECO:0000259" key="12">
    <source>
        <dbReference type="PROSITE" id="PS50103"/>
    </source>
</evidence>
<accession>A0A3B5K1U7</accession>
<keyword evidence="9" id="KW-0460">Magnesium</keyword>
<dbReference type="GO" id="GO:0004521">
    <property type="term" value="F:RNA endonuclease activity"/>
    <property type="evidence" value="ECO:0007669"/>
    <property type="project" value="TreeGrafter"/>
</dbReference>
<evidence type="ECO:0000256" key="8">
    <source>
        <dbReference type="ARBA" id="ARBA00022833"/>
    </source>
</evidence>
<dbReference type="GeneTree" id="ENSGT00940000155107"/>
<feature type="compositionally biased region" description="Low complexity" evidence="11">
    <location>
        <begin position="211"/>
        <end position="225"/>
    </location>
</feature>
<sequence>MGQKDHVESAAGHILHLGLDLEYLHVARADRHTGGSDEPPAMEEQGETSGSSDKAASPLPDAVEENIRPDADSELAPSSTIILHEDGHEGSTPGKNTHQPLCRTQCVDLGTEGPPELSAELKHDNPLPPVTPREEPPEPPEPPPPEPVGNDGRKGYQAKLDFALKLGYSEETVRQVLSKLGPETLINDILGELVKLGNKSDNEQPARTLASTSSSSSSSSSCGSSDVLDGQRSNSPCPSDSLGDQDNLRPIVVDGSNVAMSHGNKEVFSCQGIQLAVDWFLERGHHDITVFVPAWRKEQSRPDAPITGQCNKPDGGDELLYDCKVLCNQLPSRHTDQEILRRLEKEKILVFTPSRRVQGRRVVCYDDRFIVKLAYESDGIIVSNDNYRDLANEKPEWKKFIDERLLMYSFVNDKFMPPDDPLGRHGPSLDNFLRKRPVMPEQKKQPCPYGKKCTYGHKCKYYHPERGAQPQRAVADELRASAKTCVMVKSQGDAGLVKSHSVPAGSMEARKGAPKRQSDPSIRALSYSDAEEKLLTKGRADIQKSMCGSASASCSGSVTMTMSPAIEGVPPASLSFPQDQQSRAGTPHGLPTSNHDLYPHCESPDLNYYSVTRAYSGLSLSTRRSPDCRFPNDTDLRLGSMGSTGSECGSESSVSCSSSCDSYSERPCPGCPSDSLLEDGVHFVNPHSRVYPSATNQELCGLHLADYTNLQHGHSSHPGIHGYHLSIAHGQSCAHEQPPPEAPPKRPLYPLPPHLQHQPLSARSSCPGDYHSLPQPNPHPPGSPLGRCLAPTRAGSVSDSHLYEHLSAPHHHHRTKAPPSWDSYYRHNPLPPSRYELSAYLPDSQQTSWHGSAWAQDGYGQHHSSHAGLHPSPTHYVNHPPPPSHSPHPPSASHQPYSRHLLVPSHTPPLSYMQQPPESPTRSRYSDAREKVYVNLCNIFPTELVSRVMARSPHVTDPQQLAAAILAEKALGTGLLIN</sequence>
<feature type="region of interest" description="Disordered" evidence="11">
    <location>
        <begin position="731"/>
        <end position="793"/>
    </location>
</feature>
<dbReference type="GO" id="GO:0003729">
    <property type="term" value="F:mRNA binding"/>
    <property type="evidence" value="ECO:0007669"/>
    <property type="project" value="TreeGrafter"/>
</dbReference>
<keyword evidence="4 10" id="KW-0479">Metal-binding</keyword>
<evidence type="ECO:0000256" key="10">
    <source>
        <dbReference type="PROSITE-ProRule" id="PRU00723"/>
    </source>
</evidence>
<dbReference type="InterPro" id="IPR040546">
    <property type="entry name" value="Rege-1_UBA-like"/>
</dbReference>
<evidence type="ECO:0000256" key="11">
    <source>
        <dbReference type="SAM" id="MobiDB-lite"/>
    </source>
</evidence>
<feature type="compositionally biased region" description="Polar residues" evidence="11">
    <location>
        <begin position="912"/>
        <end position="923"/>
    </location>
</feature>
<dbReference type="InterPro" id="IPR051101">
    <property type="entry name" value="ZC3H12/N4BP1_RNase_Reg"/>
</dbReference>
<dbReference type="Pfam" id="PF11977">
    <property type="entry name" value="RNase_Zc3h12a"/>
    <property type="match status" value="2"/>
</dbReference>
<keyword evidence="5" id="KW-0255">Endonuclease</keyword>
<feature type="compositionally biased region" description="Pro residues" evidence="11">
    <location>
        <begin position="737"/>
        <end position="753"/>
    </location>
</feature>
<feature type="region of interest" description="Disordered" evidence="11">
    <location>
        <begin position="497"/>
        <end position="523"/>
    </location>
</feature>
<keyword evidence="3" id="KW-0540">Nuclease</keyword>
<keyword evidence="8 10" id="KW-0862">Zinc</keyword>
<dbReference type="GO" id="GO:0016787">
    <property type="term" value="F:hydrolase activity"/>
    <property type="evidence" value="ECO:0007669"/>
    <property type="project" value="UniProtKB-KW"/>
</dbReference>
<dbReference type="OMA" id="RSPDCRY"/>
<dbReference type="Ensembl" id="ENSTRUT00000056828.2">
    <property type="protein sequence ID" value="ENSTRUP00000049908.2"/>
    <property type="gene ID" value="ENSTRUG00000022519.2"/>
</dbReference>
<evidence type="ECO:0000256" key="5">
    <source>
        <dbReference type="ARBA" id="ARBA00022759"/>
    </source>
</evidence>
<evidence type="ECO:0000256" key="2">
    <source>
        <dbReference type="ARBA" id="ARBA00010922"/>
    </source>
</evidence>
<evidence type="ECO:0000313" key="14">
    <source>
        <dbReference type="Proteomes" id="UP000005226"/>
    </source>
</evidence>
<comment type="cofactor">
    <cofactor evidence="1">
        <name>Mg(2+)</name>
        <dbReference type="ChEBI" id="CHEBI:18420"/>
    </cofactor>
</comment>
<reference evidence="13" key="3">
    <citation type="submission" date="2025-09" db="UniProtKB">
        <authorList>
            <consortium name="Ensembl"/>
        </authorList>
    </citation>
    <scope>IDENTIFICATION</scope>
</reference>
<feature type="region of interest" description="Disordered" evidence="11">
    <location>
        <begin position="565"/>
        <end position="588"/>
    </location>
</feature>
<dbReference type="Proteomes" id="UP000005226">
    <property type="component" value="Chromosome 8"/>
</dbReference>
<dbReference type="PROSITE" id="PS50103">
    <property type="entry name" value="ZF_C3H1"/>
    <property type="match status" value="1"/>
</dbReference>
<evidence type="ECO:0000256" key="3">
    <source>
        <dbReference type="ARBA" id="ARBA00022722"/>
    </source>
</evidence>
<feature type="domain" description="C3H1-type" evidence="12">
    <location>
        <begin position="441"/>
        <end position="466"/>
    </location>
</feature>
<evidence type="ECO:0000256" key="9">
    <source>
        <dbReference type="ARBA" id="ARBA00022842"/>
    </source>
</evidence>
<dbReference type="InterPro" id="IPR021869">
    <property type="entry name" value="RNase_Zc3h12_NYN"/>
</dbReference>
<comment type="similarity">
    <text evidence="2">Belongs to the ZC3H12 family.</text>
</comment>
<evidence type="ECO:0000256" key="6">
    <source>
        <dbReference type="ARBA" id="ARBA00022771"/>
    </source>
</evidence>
<dbReference type="InterPro" id="IPR040757">
    <property type="entry name" value="Regnase_1/ZC3H12_C"/>
</dbReference>
<protein>
    <submittedName>
        <fullName evidence="13">Probable ribonuclease ZC3H12C</fullName>
    </submittedName>
</protein>
<evidence type="ECO:0000256" key="7">
    <source>
        <dbReference type="ARBA" id="ARBA00022801"/>
    </source>
</evidence>
<feature type="compositionally biased region" description="Polar residues" evidence="11">
    <location>
        <begin position="231"/>
        <end position="244"/>
    </location>
</feature>
<evidence type="ECO:0000256" key="4">
    <source>
        <dbReference type="ARBA" id="ARBA00022723"/>
    </source>
</evidence>
<dbReference type="InterPro" id="IPR000571">
    <property type="entry name" value="Znf_CCCH"/>
</dbReference>
<reference evidence="13 14" key="1">
    <citation type="journal article" date="2011" name="Genome Biol. Evol.">
        <title>Integration of the genetic map and genome assembly of fugu facilitates insights into distinct features of genome evolution in teleosts and mammals.</title>
        <authorList>
            <person name="Kai W."/>
            <person name="Kikuchi K."/>
            <person name="Tohari S."/>
            <person name="Chew A.K."/>
            <person name="Tay A."/>
            <person name="Fujiwara A."/>
            <person name="Hosoya S."/>
            <person name="Suetake H."/>
            <person name="Naruse K."/>
            <person name="Brenner S."/>
            <person name="Suzuki Y."/>
            <person name="Venkatesh B."/>
        </authorList>
    </citation>
    <scope>NUCLEOTIDE SEQUENCE [LARGE SCALE GENOMIC DNA]</scope>
</reference>
<feature type="compositionally biased region" description="Polar residues" evidence="11">
    <location>
        <begin position="575"/>
        <end position="584"/>
    </location>
</feature>
<dbReference type="PANTHER" id="PTHR12876">
    <property type="entry name" value="N4BP1-RELATED"/>
    <property type="match status" value="1"/>
</dbReference>
<feature type="region of interest" description="Disordered" evidence="11">
    <location>
        <begin position="106"/>
        <end position="154"/>
    </location>
</feature>
<dbReference type="GO" id="GO:0005634">
    <property type="term" value="C:nucleus"/>
    <property type="evidence" value="ECO:0007669"/>
    <property type="project" value="TreeGrafter"/>
</dbReference>
<dbReference type="Pfam" id="PF18561">
    <property type="entry name" value="Regnase_1_C"/>
    <property type="match status" value="1"/>
</dbReference>
<reference evidence="13" key="2">
    <citation type="submission" date="2025-08" db="UniProtKB">
        <authorList>
            <consortium name="Ensembl"/>
        </authorList>
    </citation>
    <scope>IDENTIFICATION</scope>
</reference>
<evidence type="ECO:0000313" key="13">
    <source>
        <dbReference type="Ensembl" id="ENSTRUP00000049908.2"/>
    </source>
</evidence>
<proteinExistence type="inferred from homology"/>
<dbReference type="GO" id="GO:0036464">
    <property type="term" value="C:cytoplasmic ribonucleoprotein granule"/>
    <property type="evidence" value="ECO:0007669"/>
    <property type="project" value="TreeGrafter"/>
</dbReference>
<feature type="compositionally biased region" description="Pro residues" evidence="11">
    <location>
        <begin position="879"/>
        <end position="890"/>
    </location>
</feature>
<dbReference type="Gene3D" id="3.40.50.11980">
    <property type="match status" value="1"/>
</dbReference>
<dbReference type="FunFam" id="3.40.50.11980:FF:000001">
    <property type="entry name" value="ZC3H12A isoform 1"/>
    <property type="match status" value="1"/>
</dbReference>
<feature type="region of interest" description="Disordered" evidence="11">
    <location>
        <begin position="30"/>
        <end position="76"/>
    </location>
</feature>
<feature type="region of interest" description="Disordered" evidence="11">
    <location>
        <begin position="850"/>
        <end position="926"/>
    </location>
</feature>
<keyword evidence="7" id="KW-0378">Hydrolase</keyword>
<dbReference type="Pfam" id="PF18039">
    <property type="entry name" value="UBA_6"/>
    <property type="match status" value="1"/>
</dbReference>
<gene>
    <name evidence="13" type="primary">LOC101062976</name>
</gene>